<sequence>MHEASDILSRKPSRLLRRPGDGGGPVSDLDPDSPAGTAGKAAAKEMAKALAARRQQLRHVYELNQSVADLEDEADPAPLPAEAEQLAEASGAQRSSAPRDIRRAHFHLGGSSESDVDDELAPAELSGAALQEYRARQRALRRARRDMGQFGDALIAPVEELRLQEAARRRAQLVGAES</sequence>
<feature type="region of interest" description="Disordered" evidence="1">
    <location>
        <begin position="1"/>
        <end position="42"/>
    </location>
</feature>
<dbReference type="Proteomes" id="UP000485058">
    <property type="component" value="Unassembled WGS sequence"/>
</dbReference>
<evidence type="ECO:0000313" key="3">
    <source>
        <dbReference type="Proteomes" id="UP000485058"/>
    </source>
</evidence>
<accession>A0A699YME7</accession>
<comment type="caution">
    <text evidence="2">The sequence shown here is derived from an EMBL/GenBank/DDBJ whole genome shotgun (WGS) entry which is preliminary data.</text>
</comment>
<protein>
    <submittedName>
        <fullName evidence="2">Uncharacterized protein</fullName>
    </submittedName>
</protein>
<feature type="compositionally biased region" description="Low complexity" evidence="1">
    <location>
        <begin position="80"/>
        <end position="89"/>
    </location>
</feature>
<reference evidence="2 3" key="1">
    <citation type="submission" date="2020-02" db="EMBL/GenBank/DDBJ databases">
        <title>Draft genome sequence of Haematococcus lacustris strain NIES-144.</title>
        <authorList>
            <person name="Morimoto D."/>
            <person name="Nakagawa S."/>
            <person name="Yoshida T."/>
            <person name="Sawayama S."/>
        </authorList>
    </citation>
    <scope>NUCLEOTIDE SEQUENCE [LARGE SCALE GENOMIC DNA]</scope>
    <source>
        <strain evidence="2 3">NIES-144</strain>
    </source>
</reference>
<feature type="non-terminal residue" evidence="2">
    <location>
        <position position="1"/>
    </location>
</feature>
<organism evidence="2 3">
    <name type="scientific">Haematococcus lacustris</name>
    <name type="common">Green alga</name>
    <name type="synonym">Haematococcus pluvialis</name>
    <dbReference type="NCBI Taxonomy" id="44745"/>
    <lineage>
        <taxon>Eukaryota</taxon>
        <taxon>Viridiplantae</taxon>
        <taxon>Chlorophyta</taxon>
        <taxon>core chlorophytes</taxon>
        <taxon>Chlorophyceae</taxon>
        <taxon>CS clade</taxon>
        <taxon>Chlamydomonadales</taxon>
        <taxon>Haematococcaceae</taxon>
        <taxon>Haematococcus</taxon>
    </lineage>
</organism>
<proteinExistence type="predicted"/>
<feature type="region of interest" description="Disordered" evidence="1">
    <location>
        <begin position="68"/>
        <end position="118"/>
    </location>
</feature>
<gene>
    <name evidence="2" type="ORF">HaLaN_06050</name>
</gene>
<evidence type="ECO:0000256" key="1">
    <source>
        <dbReference type="SAM" id="MobiDB-lite"/>
    </source>
</evidence>
<name>A0A699YME7_HAELA</name>
<dbReference type="EMBL" id="BLLF01000337">
    <property type="protein sequence ID" value="GFH10691.1"/>
    <property type="molecule type" value="Genomic_DNA"/>
</dbReference>
<dbReference type="AlphaFoldDB" id="A0A699YME7"/>
<keyword evidence="3" id="KW-1185">Reference proteome</keyword>
<evidence type="ECO:0000313" key="2">
    <source>
        <dbReference type="EMBL" id="GFH10691.1"/>
    </source>
</evidence>